<reference evidence="2" key="1">
    <citation type="journal article" date="2021" name="PeerJ">
        <title>Extensive microbial diversity within the chicken gut microbiome revealed by metagenomics and culture.</title>
        <authorList>
            <person name="Gilroy R."/>
            <person name="Ravi A."/>
            <person name="Getino M."/>
            <person name="Pursley I."/>
            <person name="Horton D.L."/>
            <person name="Alikhan N.F."/>
            <person name="Baker D."/>
            <person name="Gharbi K."/>
            <person name="Hall N."/>
            <person name="Watson M."/>
            <person name="Adriaenssens E.M."/>
            <person name="Foster-Nyarko E."/>
            <person name="Jarju S."/>
            <person name="Secka A."/>
            <person name="Antonio M."/>
            <person name="Oren A."/>
            <person name="Chaudhuri R.R."/>
            <person name="La Ragione R."/>
            <person name="Hildebrand F."/>
            <person name="Pallen M.J."/>
        </authorList>
    </citation>
    <scope>NUCLEOTIDE SEQUENCE</scope>
    <source>
        <strain evidence="2">CHK130-7132</strain>
    </source>
</reference>
<comment type="caution">
    <text evidence="2">The sequence shown here is derived from an EMBL/GenBank/DDBJ whole genome shotgun (WGS) entry which is preliminary data.</text>
</comment>
<feature type="compositionally biased region" description="Gly residues" evidence="1">
    <location>
        <begin position="1"/>
        <end position="10"/>
    </location>
</feature>
<dbReference type="Proteomes" id="UP000823854">
    <property type="component" value="Unassembled WGS sequence"/>
</dbReference>
<dbReference type="EMBL" id="DWWC01000072">
    <property type="protein sequence ID" value="HJC68736.1"/>
    <property type="molecule type" value="Genomic_DNA"/>
</dbReference>
<sequence>MDQDGAGGTGRAELPGMEEAPEGEAACWLGMLCPECGAMPEGEGARDPRVPCWRCGAVRETDPGSDGPSGADLRGGR</sequence>
<feature type="region of interest" description="Disordered" evidence="1">
    <location>
        <begin position="1"/>
        <end position="21"/>
    </location>
</feature>
<accession>A0A9D2PZN3</accession>
<feature type="region of interest" description="Disordered" evidence="1">
    <location>
        <begin position="57"/>
        <end position="77"/>
    </location>
</feature>
<organism evidence="2 3">
    <name type="scientific">Candidatus Brachybacterium intestinipullorum</name>
    <dbReference type="NCBI Taxonomy" id="2838512"/>
    <lineage>
        <taxon>Bacteria</taxon>
        <taxon>Bacillati</taxon>
        <taxon>Actinomycetota</taxon>
        <taxon>Actinomycetes</taxon>
        <taxon>Micrococcales</taxon>
        <taxon>Dermabacteraceae</taxon>
        <taxon>Brachybacterium</taxon>
    </lineage>
</organism>
<evidence type="ECO:0000256" key="1">
    <source>
        <dbReference type="SAM" id="MobiDB-lite"/>
    </source>
</evidence>
<reference evidence="2" key="2">
    <citation type="submission" date="2021-04" db="EMBL/GenBank/DDBJ databases">
        <authorList>
            <person name="Gilroy R."/>
        </authorList>
    </citation>
    <scope>NUCLEOTIDE SEQUENCE</scope>
    <source>
        <strain evidence="2">CHK130-7132</strain>
    </source>
</reference>
<protein>
    <submittedName>
        <fullName evidence="2">Uncharacterized protein</fullName>
    </submittedName>
</protein>
<name>A0A9D2PZN3_9MICO</name>
<proteinExistence type="predicted"/>
<evidence type="ECO:0000313" key="3">
    <source>
        <dbReference type="Proteomes" id="UP000823854"/>
    </source>
</evidence>
<evidence type="ECO:0000313" key="2">
    <source>
        <dbReference type="EMBL" id="HJC68736.1"/>
    </source>
</evidence>
<feature type="compositionally biased region" description="Low complexity" evidence="1">
    <location>
        <begin position="12"/>
        <end position="21"/>
    </location>
</feature>
<gene>
    <name evidence="2" type="ORF">H9932_03520</name>
</gene>
<dbReference type="AlphaFoldDB" id="A0A9D2PZN3"/>